<comment type="caution">
    <text evidence="4">The sequence shown here is derived from an EMBL/GenBank/DDBJ whole genome shotgun (WGS) entry which is preliminary data.</text>
</comment>
<proteinExistence type="predicted"/>
<evidence type="ECO:0000313" key="5">
    <source>
        <dbReference type="Proteomes" id="UP001632038"/>
    </source>
</evidence>
<keyword evidence="1" id="KW-0175">Coiled coil</keyword>
<protein>
    <recommendedName>
        <fullName evidence="3">Transposase-associated domain-containing protein</fullName>
    </recommendedName>
</protein>
<dbReference type="Pfam" id="PF13963">
    <property type="entry name" value="Transpos_assoc"/>
    <property type="match status" value="1"/>
</dbReference>
<evidence type="ECO:0000259" key="3">
    <source>
        <dbReference type="Pfam" id="PF13963"/>
    </source>
</evidence>
<feature type="compositionally biased region" description="Pro residues" evidence="2">
    <location>
        <begin position="289"/>
        <end position="300"/>
    </location>
</feature>
<evidence type="ECO:0000256" key="1">
    <source>
        <dbReference type="SAM" id="Coils"/>
    </source>
</evidence>
<dbReference type="AlphaFoldDB" id="A0ABD3CLL8"/>
<sequence>MNITDRSWMYKRRVDGFLSNAFVDGVESFIQFALTRPSTERDGDKMKCPCRRTKCCNRAYRSIDEIKFHLCSKGFVPDYLIWSHHGETNLVLSQCNVEVGGSSSDIRENSPNNYVNTVQDAAELEFEVTDDSEAPTAHKLQLTPHQRPDETVTKPILTDLQARQSQSQESRTPDDVYPTLVRHKKGRRFSTGALIKEYNCGAGSSSEIAEVRRLKRELREAEMRHQEEVYTLMSESLEAKKRHLEEVYTLREEMEEARQREWLKILGQIQQQADAAVSAAMARQAGQANPPPPPPPSTDQ</sequence>
<dbReference type="InterPro" id="IPR029480">
    <property type="entry name" value="Transpos_assoc"/>
</dbReference>
<feature type="domain" description="Transposase-associated" evidence="3">
    <location>
        <begin position="6"/>
        <end position="87"/>
    </location>
</feature>
<evidence type="ECO:0000256" key="2">
    <source>
        <dbReference type="SAM" id="MobiDB-lite"/>
    </source>
</evidence>
<organism evidence="4 5">
    <name type="scientific">Castilleja foliolosa</name>
    <dbReference type="NCBI Taxonomy" id="1961234"/>
    <lineage>
        <taxon>Eukaryota</taxon>
        <taxon>Viridiplantae</taxon>
        <taxon>Streptophyta</taxon>
        <taxon>Embryophyta</taxon>
        <taxon>Tracheophyta</taxon>
        <taxon>Spermatophyta</taxon>
        <taxon>Magnoliopsida</taxon>
        <taxon>eudicotyledons</taxon>
        <taxon>Gunneridae</taxon>
        <taxon>Pentapetalae</taxon>
        <taxon>asterids</taxon>
        <taxon>lamiids</taxon>
        <taxon>Lamiales</taxon>
        <taxon>Orobanchaceae</taxon>
        <taxon>Pedicularideae</taxon>
        <taxon>Castillejinae</taxon>
        <taxon>Castilleja</taxon>
    </lineage>
</organism>
<feature type="coiled-coil region" evidence="1">
    <location>
        <begin position="204"/>
        <end position="260"/>
    </location>
</feature>
<dbReference type="EMBL" id="JAVIJP010000034">
    <property type="protein sequence ID" value="KAL3629650.1"/>
    <property type="molecule type" value="Genomic_DNA"/>
</dbReference>
<accession>A0ABD3CLL8</accession>
<gene>
    <name evidence="4" type="ORF">CASFOL_026872</name>
</gene>
<dbReference type="Proteomes" id="UP001632038">
    <property type="component" value="Unassembled WGS sequence"/>
</dbReference>
<feature type="region of interest" description="Disordered" evidence="2">
    <location>
        <begin position="276"/>
        <end position="300"/>
    </location>
</feature>
<feature type="compositionally biased region" description="Low complexity" evidence="2">
    <location>
        <begin position="276"/>
        <end position="288"/>
    </location>
</feature>
<keyword evidence="5" id="KW-1185">Reference proteome</keyword>
<name>A0ABD3CLL8_9LAMI</name>
<reference evidence="5" key="1">
    <citation type="journal article" date="2024" name="IScience">
        <title>Strigolactones Initiate the Formation of Haustorium-like Structures in Castilleja.</title>
        <authorList>
            <person name="Buerger M."/>
            <person name="Peterson D."/>
            <person name="Chory J."/>
        </authorList>
    </citation>
    <scope>NUCLEOTIDE SEQUENCE [LARGE SCALE GENOMIC DNA]</scope>
</reference>
<evidence type="ECO:0000313" key="4">
    <source>
        <dbReference type="EMBL" id="KAL3629650.1"/>
    </source>
</evidence>